<evidence type="ECO:0000256" key="1">
    <source>
        <dbReference type="SAM" id="Phobius"/>
    </source>
</evidence>
<keyword evidence="1" id="KW-0812">Transmembrane</keyword>
<feature type="transmembrane region" description="Helical" evidence="1">
    <location>
        <begin position="230"/>
        <end position="251"/>
    </location>
</feature>
<organism evidence="2 3">
    <name type="scientific">Natrarchaeobaculum aegyptiacum</name>
    <dbReference type="NCBI Taxonomy" id="745377"/>
    <lineage>
        <taxon>Archaea</taxon>
        <taxon>Methanobacteriati</taxon>
        <taxon>Methanobacteriota</taxon>
        <taxon>Stenosarchaea group</taxon>
        <taxon>Halobacteria</taxon>
        <taxon>Halobacteriales</taxon>
        <taxon>Natrialbaceae</taxon>
        <taxon>Natrarchaeobaculum</taxon>
    </lineage>
</organism>
<feature type="transmembrane region" description="Helical" evidence="1">
    <location>
        <begin position="12"/>
        <end position="33"/>
    </location>
</feature>
<dbReference type="AlphaFoldDB" id="A0A2Z2HVY5"/>
<name>A0A2Z2HVY5_9EURY</name>
<dbReference type="KEGG" id="naj:B1756_08060"/>
<protein>
    <submittedName>
        <fullName evidence="2">Uncharacterized protein</fullName>
    </submittedName>
</protein>
<feature type="transmembrane region" description="Helical" evidence="1">
    <location>
        <begin position="75"/>
        <end position="99"/>
    </location>
</feature>
<dbReference type="EMBL" id="CP019893">
    <property type="protein sequence ID" value="ARS89697.1"/>
    <property type="molecule type" value="Genomic_DNA"/>
</dbReference>
<keyword evidence="1" id="KW-1133">Transmembrane helix</keyword>
<sequence>MYQVLRDALRDESLRIPILVGLVTVPITVGQSMGSVVTGPGTFDATISGGPFPLAGILVGLYATRRPVDAKRAGVWTGLAASIAVLLVYGLGSISTILATSWPLAAVAIVLAPLTIAFGVGVVVLLTTVPAVGTHWLVTRLRHDHRVRRDDEGEDTGGEPRSPGSTWRPVLACYAVAAPIVLLLALVVHPDGFTGGLLVALSIVILFLLSLVTLPALFADATHPRNATDWLPQVWLYVGGPLVATALVYAVATARAADFPTGYAQYGYLITLWIAVAVYLMNERRRGDRQRASPS</sequence>
<feature type="transmembrane region" description="Helical" evidence="1">
    <location>
        <begin position="195"/>
        <end position="218"/>
    </location>
</feature>
<feature type="transmembrane region" description="Helical" evidence="1">
    <location>
        <begin position="171"/>
        <end position="189"/>
    </location>
</feature>
<proteinExistence type="predicted"/>
<dbReference type="Proteomes" id="UP000250088">
    <property type="component" value="Chromosome"/>
</dbReference>
<evidence type="ECO:0000313" key="3">
    <source>
        <dbReference type="Proteomes" id="UP000250088"/>
    </source>
</evidence>
<reference evidence="3" key="1">
    <citation type="submission" date="2017-02" db="EMBL/GenBank/DDBJ databases">
        <title>Natronthermophilus aegyptiacus gen. nov.,sp. nov., an aerobic, extremely halophilic alkalithermophilic archaeon isolated from the athalassohaline Wadi An Natrun, Egypt.</title>
        <authorList>
            <person name="Zhao B."/>
        </authorList>
    </citation>
    <scope>NUCLEOTIDE SEQUENCE [LARGE SCALE GENOMIC DNA]</scope>
    <source>
        <strain evidence="3">JW/NM-HA 15</strain>
    </source>
</reference>
<evidence type="ECO:0000313" key="2">
    <source>
        <dbReference type="EMBL" id="ARS89697.1"/>
    </source>
</evidence>
<gene>
    <name evidence="2" type="ORF">B1756_08060</name>
</gene>
<keyword evidence="1" id="KW-0472">Membrane</keyword>
<keyword evidence="3" id="KW-1185">Reference proteome</keyword>
<feature type="transmembrane region" description="Helical" evidence="1">
    <location>
        <begin position="263"/>
        <end position="281"/>
    </location>
</feature>
<feature type="transmembrane region" description="Helical" evidence="1">
    <location>
        <begin position="45"/>
        <end position="63"/>
    </location>
</feature>
<feature type="transmembrane region" description="Helical" evidence="1">
    <location>
        <begin position="105"/>
        <end position="138"/>
    </location>
</feature>
<accession>A0A2Z2HVY5</accession>